<keyword evidence="6 11" id="KW-0406">Ion transport</keyword>
<comment type="similarity">
    <text evidence="11">Belongs to the chloride channel (TC 2.A.49) family.</text>
</comment>
<keyword evidence="7 10" id="KW-0129">CBS domain</keyword>
<dbReference type="Pfam" id="PF00571">
    <property type="entry name" value="CBS"/>
    <property type="match status" value="1"/>
</dbReference>
<evidence type="ECO:0000256" key="1">
    <source>
        <dbReference type="ARBA" id="ARBA00004141"/>
    </source>
</evidence>
<dbReference type="Pfam" id="PF00654">
    <property type="entry name" value="Voltage_CLC"/>
    <property type="match status" value="2"/>
</dbReference>
<keyword evidence="8 11" id="KW-0472">Membrane</keyword>
<evidence type="ECO:0000256" key="8">
    <source>
        <dbReference type="ARBA" id="ARBA00023136"/>
    </source>
</evidence>
<evidence type="ECO:0000256" key="11">
    <source>
        <dbReference type="RuleBase" id="RU361221"/>
    </source>
</evidence>
<feature type="transmembrane region" description="Helical" evidence="11">
    <location>
        <begin position="66"/>
        <end position="88"/>
    </location>
</feature>
<dbReference type="Proteomes" id="UP001178507">
    <property type="component" value="Unassembled WGS sequence"/>
</dbReference>
<dbReference type="PANTHER" id="PTHR11689">
    <property type="entry name" value="CHLORIDE CHANNEL PROTEIN CLC FAMILY MEMBER"/>
    <property type="match status" value="1"/>
</dbReference>
<dbReference type="InterPro" id="IPR046342">
    <property type="entry name" value="CBS_dom_sf"/>
</dbReference>
<dbReference type="Gene3D" id="3.10.580.10">
    <property type="entry name" value="CBS-domain"/>
    <property type="match status" value="1"/>
</dbReference>
<keyword evidence="3 11" id="KW-0812">Transmembrane</keyword>
<dbReference type="PANTHER" id="PTHR11689:SF89">
    <property type="entry name" value="CHLORIDE CHANNEL PROTEIN"/>
    <property type="match status" value="1"/>
</dbReference>
<dbReference type="InterPro" id="IPR051280">
    <property type="entry name" value="Cl-channel/antiporter"/>
</dbReference>
<dbReference type="InterPro" id="IPR000644">
    <property type="entry name" value="CBS_dom"/>
</dbReference>
<dbReference type="InterPro" id="IPR001807">
    <property type="entry name" value="ClC"/>
</dbReference>
<name>A0AA36J9C1_9DINO</name>
<feature type="transmembrane region" description="Helical" evidence="11">
    <location>
        <begin position="260"/>
        <end position="281"/>
    </location>
</feature>
<gene>
    <name evidence="13" type="ORF">EVOR1521_LOCUS24667</name>
</gene>
<comment type="caution">
    <text evidence="11">Lacks conserved residue(s) required for the propagation of feature annotation.</text>
</comment>
<protein>
    <recommendedName>
        <fullName evidence="11">Chloride channel protein</fullName>
    </recommendedName>
</protein>
<dbReference type="InterPro" id="IPR014743">
    <property type="entry name" value="Cl-channel_core"/>
</dbReference>
<reference evidence="13" key="1">
    <citation type="submission" date="2023-08" db="EMBL/GenBank/DDBJ databases">
        <authorList>
            <person name="Chen Y."/>
            <person name="Shah S."/>
            <person name="Dougan E. K."/>
            <person name="Thang M."/>
            <person name="Chan C."/>
        </authorList>
    </citation>
    <scope>NUCLEOTIDE SEQUENCE</scope>
</reference>
<sequence>MAQPDSRLDVPLSRLGEDVESTSSSLHWAEHQTQSVELTEVWRRERAARAAPAGSAGGWRPKGKAFWTWVLEFLVAALVAVCAQVVHYGQEQLSSWRTDLAHWALGWGVLGCLAANLSATLAYVVIAHACTVWQPSTVSSGIPGVIAFLNGVDVRRSLFSVQILVAKILGVVFACGSSLAVGPEGPMIHIGATAGVLVFEQFCRFEFFQRALKADQGSRGLELHAAAVGAGCGVTAAFWAPIAGTLFVVEEAATFVNPRFFVHVFGACCLSLSLVLLWQQLWQRTGQYSPLFQVFLGPNCSYTELIYFFACGFIGLVCGLLGCLFNRIVLKLSFLRQRWRQDGPRGARKLRLEIFALSALSAAAGVLLPAAAECQESTLQRAFANSNQCISQEWGHQIFKTDHFSSRLMEPTAGLFGVQYNPSLCPQALFSNVSGAPECHLEKLGLAFPKDLPERERYFYCCGFSDMASFHQGKVYSFTAPKAPLELSEEWPAFGCQPLASGNISIPRYNAMAALAFVPGRTAVKNLFTRGSPHMLPTGYIASFLAVYFCLAACTAGSAVPSGLVVPMMIIGGCVGRIVGNTLTKLFGSFWDCPAGWVAPYQMLLQMLPGQASMPQTCGLPDPGSFAVVGAAAFMSGSGSIVLFVIAMLVEITGDIQQVLPIAFGALTGRCVVRGFIGHGLYHDLLQVTNLSVMGRECPLGRSQRRGPVSALLAGGSSLRLLRARETRPEVQHLLQACPHHGFPVINAEGRLIGLARREQLQQWLAESQEEELQVESLADQAPYSVEASFPVDRAYALFRELGLRHLVVTDVSQRPVGVLTRSSFFP</sequence>
<evidence type="ECO:0000256" key="9">
    <source>
        <dbReference type="ARBA" id="ARBA00023214"/>
    </source>
</evidence>
<dbReference type="Gene3D" id="1.10.3080.10">
    <property type="entry name" value="Clc chloride channel"/>
    <property type="match status" value="1"/>
</dbReference>
<dbReference type="PROSITE" id="PS51371">
    <property type="entry name" value="CBS"/>
    <property type="match status" value="1"/>
</dbReference>
<dbReference type="SUPFAM" id="SSF54631">
    <property type="entry name" value="CBS-domain pair"/>
    <property type="match status" value="1"/>
</dbReference>
<feature type="transmembrane region" description="Helical" evidence="11">
    <location>
        <begin position="225"/>
        <end position="248"/>
    </location>
</feature>
<evidence type="ECO:0000256" key="3">
    <source>
        <dbReference type="ARBA" id="ARBA00022692"/>
    </source>
</evidence>
<feature type="transmembrane region" description="Helical" evidence="11">
    <location>
        <begin position="164"/>
        <end position="181"/>
    </location>
</feature>
<keyword evidence="5 11" id="KW-1133">Transmembrane helix</keyword>
<evidence type="ECO:0000313" key="14">
    <source>
        <dbReference type="Proteomes" id="UP001178507"/>
    </source>
</evidence>
<feature type="transmembrane region" description="Helical" evidence="11">
    <location>
        <begin position="626"/>
        <end position="650"/>
    </location>
</feature>
<evidence type="ECO:0000259" key="12">
    <source>
        <dbReference type="PROSITE" id="PS51371"/>
    </source>
</evidence>
<dbReference type="EMBL" id="CAUJNA010003419">
    <property type="protein sequence ID" value="CAJ1401546.1"/>
    <property type="molecule type" value="Genomic_DNA"/>
</dbReference>
<feature type="transmembrane region" description="Helical" evidence="11">
    <location>
        <begin position="100"/>
        <end position="126"/>
    </location>
</feature>
<dbReference type="AlphaFoldDB" id="A0AA36J9C1"/>
<dbReference type="SUPFAM" id="SSF81340">
    <property type="entry name" value="Clc chloride channel"/>
    <property type="match status" value="1"/>
</dbReference>
<comment type="subcellular location">
    <subcellularLocation>
        <location evidence="1 11">Membrane</location>
        <topology evidence="1 11">Multi-pass membrane protein</topology>
    </subcellularLocation>
</comment>
<evidence type="ECO:0000256" key="4">
    <source>
        <dbReference type="ARBA" id="ARBA00022737"/>
    </source>
</evidence>
<keyword evidence="2 11" id="KW-0813">Transport</keyword>
<dbReference type="GO" id="GO:0016020">
    <property type="term" value="C:membrane"/>
    <property type="evidence" value="ECO:0007669"/>
    <property type="project" value="UniProtKB-SubCell"/>
</dbReference>
<organism evidence="13 14">
    <name type="scientific">Effrenium voratum</name>
    <dbReference type="NCBI Taxonomy" id="2562239"/>
    <lineage>
        <taxon>Eukaryota</taxon>
        <taxon>Sar</taxon>
        <taxon>Alveolata</taxon>
        <taxon>Dinophyceae</taxon>
        <taxon>Suessiales</taxon>
        <taxon>Symbiodiniaceae</taxon>
        <taxon>Effrenium</taxon>
    </lineage>
</organism>
<feature type="transmembrane region" description="Helical" evidence="11">
    <location>
        <begin position="305"/>
        <end position="329"/>
    </location>
</feature>
<accession>A0AA36J9C1</accession>
<feature type="transmembrane region" description="Helical" evidence="11">
    <location>
        <begin position="350"/>
        <end position="372"/>
    </location>
</feature>
<evidence type="ECO:0000256" key="2">
    <source>
        <dbReference type="ARBA" id="ARBA00022448"/>
    </source>
</evidence>
<proteinExistence type="inferred from homology"/>
<evidence type="ECO:0000256" key="6">
    <source>
        <dbReference type="ARBA" id="ARBA00023065"/>
    </source>
</evidence>
<keyword evidence="4" id="KW-0677">Repeat</keyword>
<feature type="domain" description="CBS" evidence="12">
    <location>
        <begin position="779"/>
        <end position="827"/>
    </location>
</feature>
<keyword evidence="14" id="KW-1185">Reference proteome</keyword>
<evidence type="ECO:0000256" key="5">
    <source>
        <dbReference type="ARBA" id="ARBA00022989"/>
    </source>
</evidence>
<evidence type="ECO:0000313" key="13">
    <source>
        <dbReference type="EMBL" id="CAJ1401546.1"/>
    </source>
</evidence>
<keyword evidence="9 11" id="KW-0868">Chloride</keyword>
<evidence type="ECO:0000256" key="7">
    <source>
        <dbReference type="ARBA" id="ARBA00023122"/>
    </source>
</evidence>
<evidence type="ECO:0000256" key="10">
    <source>
        <dbReference type="PROSITE-ProRule" id="PRU00703"/>
    </source>
</evidence>
<dbReference type="GO" id="GO:0005254">
    <property type="term" value="F:chloride channel activity"/>
    <property type="evidence" value="ECO:0007669"/>
    <property type="project" value="UniProtKB-UniRule"/>
</dbReference>
<dbReference type="PRINTS" id="PR00762">
    <property type="entry name" value="CLCHANNEL"/>
</dbReference>
<comment type="caution">
    <text evidence="13">The sequence shown here is derived from an EMBL/GenBank/DDBJ whole genome shotgun (WGS) entry which is preliminary data.</text>
</comment>